<keyword evidence="7 17" id="KW-0819">tRNA processing</keyword>
<dbReference type="Pfam" id="PF02677">
    <property type="entry name" value="QueH"/>
    <property type="match status" value="1"/>
</dbReference>
<dbReference type="GO" id="GO:0052693">
    <property type="term" value="F:epoxyqueuosine reductase activity"/>
    <property type="evidence" value="ECO:0007669"/>
    <property type="project" value="UniProtKB-UniRule"/>
</dbReference>
<evidence type="ECO:0000256" key="14">
    <source>
        <dbReference type="ARBA" id="ARBA00023284"/>
    </source>
</evidence>
<evidence type="ECO:0000256" key="13">
    <source>
        <dbReference type="ARBA" id="ARBA00023157"/>
    </source>
</evidence>
<feature type="disulfide bond" description="Redox-active" evidence="17">
    <location>
        <begin position="214"/>
        <end position="216"/>
    </location>
</feature>
<comment type="pathway">
    <text evidence="2 17">tRNA modification; tRNA-queuosine biosynthesis.</text>
</comment>
<dbReference type="GO" id="GO:0046872">
    <property type="term" value="F:metal ion binding"/>
    <property type="evidence" value="ECO:0007669"/>
    <property type="project" value="UniProtKB-KW"/>
</dbReference>
<dbReference type="Proteomes" id="UP000312495">
    <property type="component" value="Unassembled WGS sequence"/>
</dbReference>
<dbReference type="EMBL" id="VEPV01000006">
    <property type="protein sequence ID" value="TNP13403.1"/>
    <property type="molecule type" value="Genomic_DNA"/>
</dbReference>
<comment type="function">
    <text evidence="1 17">Catalyzes the conversion of epoxyqueuosine (oQ) to queuosine (Q), which is a hypermodified base found in the wobble positions of tRNA(Asp), tRNA(Asn), tRNA(His) and tRNA(Tyr).</text>
</comment>
<comment type="similarity">
    <text evidence="3 17">Belongs to the QueH family.</text>
</comment>
<protein>
    <recommendedName>
        <fullName evidence="5 17">Epoxyqueuosine reductase QueH</fullName>
        <ecNumber evidence="4 17">1.17.99.6</ecNumber>
    </recommendedName>
    <alternativeName>
        <fullName evidence="15 17">Queuosine biosynthesis protein QueH</fullName>
    </alternativeName>
</protein>
<evidence type="ECO:0000256" key="7">
    <source>
        <dbReference type="ARBA" id="ARBA00022694"/>
    </source>
</evidence>
<dbReference type="EC" id="1.17.99.6" evidence="4 17"/>
<dbReference type="AlphaFoldDB" id="A0A5C5A4E1"/>
<feature type="binding site" evidence="17">
    <location>
        <position position="135"/>
    </location>
    <ligand>
        <name>[4Fe-4S] cluster</name>
        <dbReference type="ChEBI" id="CHEBI:49883"/>
    </ligand>
</feature>
<keyword evidence="12 17" id="KW-0411">Iron-sulfur</keyword>
<evidence type="ECO:0000313" key="18">
    <source>
        <dbReference type="EMBL" id="TNP13403.1"/>
    </source>
</evidence>
<evidence type="ECO:0000256" key="10">
    <source>
        <dbReference type="ARBA" id="ARBA00023002"/>
    </source>
</evidence>
<dbReference type="PANTHER" id="PTHR36701:SF1">
    <property type="entry name" value="EPOXYQUEUOSINE REDUCTASE QUEH"/>
    <property type="match status" value="1"/>
</dbReference>
<keyword evidence="11 17" id="KW-0408">Iron</keyword>
<evidence type="ECO:0000256" key="15">
    <source>
        <dbReference type="ARBA" id="ARBA00031446"/>
    </source>
</evidence>
<feature type="binding site" evidence="17">
    <location>
        <position position="47"/>
    </location>
    <ligand>
        <name>[4Fe-4S] cluster</name>
        <dbReference type="ChEBI" id="CHEBI:49883"/>
    </ligand>
</feature>
<evidence type="ECO:0000256" key="3">
    <source>
        <dbReference type="ARBA" id="ARBA00008207"/>
    </source>
</evidence>
<dbReference type="GO" id="GO:0051539">
    <property type="term" value="F:4 iron, 4 sulfur cluster binding"/>
    <property type="evidence" value="ECO:0007669"/>
    <property type="project" value="UniProtKB-UniRule"/>
</dbReference>
<evidence type="ECO:0000256" key="2">
    <source>
        <dbReference type="ARBA" id="ARBA00004691"/>
    </source>
</evidence>
<keyword evidence="10 17" id="KW-0560">Oxidoreductase</keyword>
<evidence type="ECO:0000256" key="17">
    <source>
        <dbReference type="HAMAP-Rule" id="MF_02089"/>
    </source>
</evidence>
<comment type="catalytic activity">
    <reaction evidence="16 17">
        <text>epoxyqueuosine(34) in tRNA + AH2 = queuosine(34) in tRNA + A + H2O</text>
        <dbReference type="Rhea" id="RHEA:32159"/>
        <dbReference type="Rhea" id="RHEA-COMP:18571"/>
        <dbReference type="Rhea" id="RHEA-COMP:18582"/>
        <dbReference type="ChEBI" id="CHEBI:13193"/>
        <dbReference type="ChEBI" id="CHEBI:15377"/>
        <dbReference type="ChEBI" id="CHEBI:17499"/>
        <dbReference type="ChEBI" id="CHEBI:194431"/>
        <dbReference type="ChEBI" id="CHEBI:194443"/>
        <dbReference type="EC" id="1.17.99.6"/>
    </reaction>
</comment>
<reference evidence="18 19" key="1">
    <citation type="submission" date="2019-06" db="EMBL/GenBank/DDBJ databases">
        <title>Biocontrol Bacillus strains from Vietnam.</title>
        <authorList>
            <person name="Borriss R."/>
            <person name="Lasch P."/>
            <person name="Thanh Tam L.T."/>
            <person name="Luong P.T."/>
            <person name="Phuong Thao L.T."/>
            <person name="Kim Chung L.T."/>
        </authorList>
    </citation>
    <scope>NUCLEOTIDE SEQUENCE [LARGE SCALE GENOMIC DNA]</scope>
    <source>
        <strain evidence="18 19">SN1</strain>
    </source>
</reference>
<keyword evidence="6 17" id="KW-0004">4Fe-4S</keyword>
<evidence type="ECO:0000256" key="11">
    <source>
        <dbReference type="ARBA" id="ARBA00023004"/>
    </source>
</evidence>
<evidence type="ECO:0000256" key="16">
    <source>
        <dbReference type="ARBA" id="ARBA00047415"/>
    </source>
</evidence>
<evidence type="ECO:0000256" key="5">
    <source>
        <dbReference type="ARBA" id="ARBA00016895"/>
    </source>
</evidence>
<keyword evidence="13 17" id="KW-1015">Disulfide bond</keyword>
<proteinExistence type="inferred from homology"/>
<accession>A0A5C5A4E1</accession>
<dbReference type="HAMAP" id="MF_02089">
    <property type="entry name" value="QueH"/>
    <property type="match status" value="1"/>
</dbReference>
<feature type="binding site" evidence="17">
    <location>
        <position position="132"/>
    </location>
    <ligand>
        <name>[4Fe-4S] cluster</name>
        <dbReference type="ChEBI" id="CHEBI:49883"/>
    </ligand>
</feature>
<dbReference type="PANTHER" id="PTHR36701">
    <property type="entry name" value="EPOXYQUEUOSINE REDUCTASE QUEH"/>
    <property type="match status" value="1"/>
</dbReference>
<dbReference type="UniPathway" id="UPA00392"/>
<keyword evidence="8 17" id="KW-0479">Metal-binding</keyword>
<organism evidence="18 19">
    <name type="scientific">Bacillus tropicus</name>
    <dbReference type="NCBI Taxonomy" id="2026188"/>
    <lineage>
        <taxon>Bacteria</taxon>
        <taxon>Bacillati</taxon>
        <taxon>Bacillota</taxon>
        <taxon>Bacilli</taxon>
        <taxon>Bacillales</taxon>
        <taxon>Bacillaceae</taxon>
        <taxon>Bacillus</taxon>
        <taxon>Bacillus cereus group</taxon>
    </lineage>
</organism>
<gene>
    <name evidence="17" type="primary">queH</name>
    <name evidence="18" type="ORF">FHY71_17750</name>
</gene>
<dbReference type="GO" id="GO:0008616">
    <property type="term" value="P:tRNA queuosine(34) biosynthetic process"/>
    <property type="evidence" value="ECO:0007669"/>
    <property type="project" value="UniProtKB-UniRule"/>
</dbReference>
<evidence type="ECO:0000256" key="4">
    <source>
        <dbReference type="ARBA" id="ARBA00012622"/>
    </source>
</evidence>
<sequence>MKEVIDVEPYLQKMKNQKINYDKVLRKMIKDWEVRNERPKVLLHSCCAPCSTSSLEFLAEHADVTIFFSNSNIHPKSEYMRRSNEQKIFVDKFNNRTGHTVGFTEDDYRSNVFFKMVKEEGLAEEPEGGLRCSACFDMRLDRSAEVAQERGFDYFGSAITLSKNKNSQLINELGIGVQQNYDSRYLPSDFKKSNGYQRSIEMCNEYDVFRQCYCGCSFAAEKQGIDLRSVNKDAINYLKENNLSVNYSPLSKA</sequence>
<feature type="binding site" evidence="17">
    <location>
        <position position="46"/>
    </location>
    <ligand>
        <name>[4Fe-4S] cluster</name>
        <dbReference type="ChEBI" id="CHEBI:49883"/>
    </ligand>
</feature>
<name>A0A5C5A4E1_9BACI</name>
<evidence type="ECO:0000256" key="9">
    <source>
        <dbReference type="ARBA" id="ARBA00022785"/>
    </source>
</evidence>
<keyword evidence="14 17" id="KW-0676">Redox-active center</keyword>
<evidence type="ECO:0000256" key="1">
    <source>
        <dbReference type="ARBA" id="ARBA00002268"/>
    </source>
</evidence>
<comment type="caution">
    <text evidence="18">The sequence shown here is derived from an EMBL/GenBank/DDBJ whole genome shotgun (WGS) entry which is preliminary data.</text>
</comment>
<keyword evidence="9 17" id="KW-0671">Queuosine biosynthesis</keyword>
<evidence type="ECO:0000313" key="19">
    <source>
        <dbReference type="Proteomes" id="UP000312495"/>
    </source>
</evidence>
<evidence type="ECO:0000256" key="6">
    <source>
        <dbReference type="ARBA" id="ARBA00022485"/>
    </source>
</evidence>
<evidence type="ECO:0000256" key="12">
    <source>
        <dbReference type="ARBA" id="ARBA00023014"/>
    </source>
</evidence>
<dbReference type="InterPro" id="IPR003828">
    <property type="entry name" value="QueH"/>
</dbReference>
<evidence type="ECO:0000256" key="8">
    <source>
        <dbReference type="ARBA" id="ARBA00022723"/>
    </source>
</evidence>